<protein>
    <submittedName>
        <fullName evidence="2">Uncharacterized protein</fullName>
    </submittedName>
</protein>
<dbReference type="Proteomes" id="UP000533080">
    <property type="component" value="Unassembled WGS sequence"/>
</dbReference>
<comment type="caution">
    <text evidence="2">The sequence shown here is derived from an EMBL/GenBank/DDBJ whole genome shotgun (WGS) entry which is preliminary data.</text>
</comment>
<name>A0A7Y4IPB2_MYXXA</name>
<evidence type="ECO:0000256" key="1">
    <source>
        <dbReference type="SAM" id="MobiDB-lite"/>
    </source>
</evidence>
<dbReference type="AlphaFoldDB" id="A0A7Y4IPB2"/>
<accession>A0A7Y4IPB2</accession>
<reference evidence="2 3" key="1">
    <citation type="submission" date="2020-05" db="EMBL/GenBank/DDBJ databases">
        <authorList>
            <person name="Whitworth D."/>
        </authorList>
    </citation>
    <scope>NUCLEOTIDE SEQUENCE [LARGE SCALE GENOMIC DNA]</scope>
    <source>
        <strain evidence="2 3">AM005</strain>
    </source>
</reference>
<sequence length="211" mass="22236">MRIAAAAHRSPPSARRTFSKGGLMSRFRFPAALAASAVMCFSVGCSRNAKTSRGGMPPTAQQMPRQDEGLPPNAQAGMKRDCPMAVSGAQARAEDIPEGVALIIVTPETDKVADLQQRSRRMMQFQQEHGTGGSGMAQPPGVDYNEMGGREEPGSAGAPSVPSIASVHDSPEGVVIVYTAVDPARQDKLSSEIHRNAKYLDTGKCPGMAAD</sequence>
<evidence type="ECO:0000313" key="3">
    <source>
        <dbReference type="Proteomes" id="UP000533080"/>
    </source>
</evidence>
<gene>
    <name evidence="2" type="ORF">HNV28_32215</name>
</gene>
<feature type="region of interest" description="Disordered" evidence="1">
    <location>
        <begin position="147"/>
        <end position="166"/>
    </location>
</feature>
<proteinExistence type="predicted"/>
<dbReference type="EMBL" id="JABFNT010000153">
    <property type="protein sequence ID" value="NOJ82929.1"/>
    <property type="molecule type" value="Genomic_DNA"/>
</dbReference>
<organism evidence="2 3">
    <name type="scientific">Myxococcus xanthus</name>
    <dbReference type="NCBI Taxonomy" id="34"/>
    <lineage>
        <taxon>Bacteria</taxon>
        <taxon>Pseudomonadati</taxon>
        <taxon>Myxococcota</taxon>
        <taxon>Myxococcia</taxon>
        <taxon>Myxococcales</taxon>
        <taxon>Cystobacterineae</taxon>
        <taxon>Myxococcaceae</taxon>
        <taxon>Myxococcus</taxon>
    </lineage>
</organism>
<evidence type="ECO:0000313" key="2">
    <source>
        <dbReference type="EMBL" id="NOJ82929.1"/>
    </source>
</evidence>